<gene>
    <name evidence="1" type="primary">a507R</name>
</gene>
<reference evidence="1 2" key="6">
    <citation type="journal article" date="1999" name="Virology">
        <title>Chlorella virus PBCV-1 encodes a functional homospermidine synthase.</title>
        <authorList>
            <person name="Kaiser A."/>
            <person name="Vollmert M."/>
            <person name="Tholl D."/>
            <person name="Graves M.V."/>
            <person name="Gurnon J.R."/>
            <person name="Xing W."/>
            <person name="Lisec A.D."/>
            <person name="Nickerson K.W."/>
            <person name="Van Etten J.L."/>
        </authorList>
    </citation>
    <scope>NUCLEOTIDE SEQUENCE [LARGE SCALE GENOMIC DNA]</scope>
</reference>
<organismHost>
    <name type="scientific">Chlorella</name>
    <dbReference type="NCBI Taxonomy" id="3071"/>
</organismHost>
<dbReference type="PIR" id="T18009">
    <property type="entry name" value="T18009"/>
</dbReference>
<name>Q98557_PBCV1</name>
<reference evidence="1 2" key="3">
    <citation type="journal article" date="1996" name="Virology">
        <title>Analysis of 94 kb of the chlorella virus PBCV-1 330-kb genome: map positions 88 to 182.</title>
        <authorList>
            <person name="Lu Z."/>
            <person name="Li Y."/>
            <person name="Que Q."/>
            <person name="Kutish G.F."/>
            <person name="Rock D.L."/>
            <person name="Van Etten J.L."/>
        </authorList>
    </citation>
    <scope>NUCLEOTIDE SEQUENCE [LARGE SCALE GENOMIC DNA]</scope>
</reference>
<reference evidence="1 2" key="5">
    <citation type="journal article" date="1997" name="Virology">
        <title>Analysis of 74 kb of DNA located at the right end of the 330-kb chlorella virus PBCV-1 genome.</title>
        <authorList>
            <person name="Li Y."/>
            <person name="Lu Z."/>
            <person name="Sun L."/>
            <person name="Ropp S."/>
            <person name="Kutish G.F."/>
            <person name="Rock D.L."/>
            <person name="Van Etten J.L."/>
        </authorList>
    </citation>
    <scope>NUCLEOTIDE SEQUENCE [LARGE SCALE GENOMIC DNA]</scope>
</reference>
<dbReference type="KEGG" id="vg:918392"/>
<reference evidence="1 2" key="4">
    <citation type="journal article" date="1996" name="Virology">
        <title>Analysis of 76 kb of the chlorella virus PBCV-1 330-kb genome: map positions 182 to 258.</title>
        <authorList>
            <person name="Kutish G.F."/>
            <person name="Li Y."/>
            <person name="Lu Z."/>
            <person name="Furuta M."/>
            <person name="Rock D.L."/>
            <person name="Van Etten J.L."/>
        </authorList>
    </citation>
    <scope>NUCLEOTIDE SEQUENCE [LARGE SCALE GENOMIC DNA]</scope>
</reference>
<accession>Q98557</accession>
<dbReference type="Proteomes" id="UP000000862">
    <property type="component" value="Segment"/>
</dbReference>
<keyword evidence="2" id="KW-1185">Reference proteome</keyword>
<dbReference type="GeneID" id="918392"/>
<proteinExistence type="predicted"/>
<reference evidence="1 2" key="7">
    <citation type="journal article" date="2000" name="Virology">
        <title>Characterization of a beta-1,3-glucanase encoded by chlorella virus PBCV-1.</title>
        <authorList>
            <person name="Sun L."/>
            <person name="Gurnon J.R."/>
            <person name="Adams B.J."/>
            <person name="Graves M.V."/>
            <person name="Van Etten J.L."/>
        </authorList>
    </citation>
    <scope>NUCLEOTIDE SEQUENCE [LARGE SCALE GENOMIC DNA]</scope>
</reference>
<reference evidence="1 2" key="8">
    <citation type="journal article" date="2010" name="J. Virol.">
        <title>Microarray analysis of Paramecium bursaria chlorella virus 1 transcription.</title>
        <authorList>
            <person name="Yanai-Balser G.M."/>
            <person name="Duncan G.A."/>
            <person name="Eudy J.D."/>
            <person name="Wang D."/>
            <person name="Li X."/>
            <person name="Agarkova I.V."/>
            <person name="Dunigan D.D."/>
            <person name="Van Etten J.L."/>
        </authorList>
    </citation>
    <scope>NUCLEOTIDE SEQUENCE [LARGE SCALE GENOMIC DNA]</scope>
</reference>
<protein>
    <submittedName>
        <fullName evidence="1">Uncharacterized protein</fullName>
    </submittedName>
</protein>
<sequence length="186" mass="21950">MCMCHHEFVPLEHKIIKVLLSRRFNAVSIWLPRDLLRFVRSNRCISDIRGIHMSNQNPAHTLLEFISPTSCESTTIAYWEINPLVRDDDTLSNNFPRISNTISVSSNDHRFKGKWMKFPWYNRRMILINQRLGSETGRGRFPHLAENRNDMSYQKTNHINLAKIVCIIINHSIIRVEITERNHRSK</sequence>
<reference evidence="1 2" key="1">
    <citation type="journal article" date="1995" name="Virology">
        <title>Analysis of 45 kb of DNA located at the left end of the chlorella virus PBCV-1 genome.</title>
        <authorList>
            <person name="Lu Z."/>
            <person name="Li Y."/>
            <person name="Zhang Y."/>
            <person name="Kutish G.F."/>
            <person name="Rock D.L."/>
            <person name="Van Etten J.L."/>
        </authorList>
    </citation>
    <scope>NUCLEOTIDE SEQUENCE [LARGE SCALE GENOMIC DNA]</scope>
</reference>
<dbReference type="RefSeq" id="NP_048863.1">
    <property type="nucleotide sequence ID" value="NC_000852.5"/>
</dbReference>
<organism evidence="1 2">
    <name type="scientific">Paramecium bursaria Chlorella virus 1</name>
    <name type="common">PBCV-1</name>
    <dbReference type="NCBI Taxonomy" id="10506"/>
    <lineage>
        <taxon>Viruses</taxon>
        <taxon>Varidnaviria</taxon>
        <taxon>Bamfordvirae</taxon>
        <taxon>Nucleocytoviricota</taxon>
        <taxon>Megaviricetes</taxon>
        <taxon>Algavirales</taxon>
        <taxon>Phycodnaviridae</taxon>
        <taxon>Chlorovirus</taxon>
        <taxon>Chlorovirus vanettense</taxon>
    </lineage>
</organism>
<dbReference type="EMBL" id="JF411744">
    <property type="protein sequence ID" value="AAC96874.1"/>
    <property type="molecule type" value="Genomic_DNA"/>
</dbReference>
<dbReference type="OrthoDB" id="38579at10239"/>
<evidence type="ECO:0000313" key="2">
    <source>
        <dbReference type="Proteomes" id="UP000000862"/>
    </source>
</evidence>
<reference evidence="1 2" key="2">
    <citation type="journal article" date="1995" name="Virology">
        <title>Analysis of 43 kb of the Chlorella virus PBCV-1 330-kb genome: map positions 45 to 88.</title>
        <authorList>
            <person name="Li Y."/>
            <person name="Lu Z."/>
            <person name="Burbank D.E."/>
            <person name="Kutish G.F."/>
            <person name="Rock D.L."/>
            <person name="Van Etten J.L."/>
        </authorList>
    </citation>
    <scope>NUCLEOTIDE SEQUENCE [LARGE SCALE GENOMIC DNA]</scope>
</reference>
<evidence type="ECO:0000313" key="1">
    <source>
        <dbReference type="EMBL" id="AAC96874.1"/>
    </source>
</evidence>